<dbReference type="InterPro" id="IPR018866">
    <property type="entry name" value="Znf-4CXXC_R1"/>
</dbReference>
<evidence type="ECO:0000256" key="2">
    <source>
        <dbReference type="ARBA" id="ARBA00004496"/>
    </source>
</evidence>
<keyword evidence="4" id="KW-1017">Isopeptide bond</keyword>
<evidence type="ECO:0000256" key="3">
    <source>
        <dbReference type="ARBA" id="ARBA00022490"/>
    </source>
</evidence>
<evidence type="ECO:0000259" key="11">
    <source>
        <dbReference type="Pfam" id="PF10497"/>
    </source>
</evidence>
<organism evidence="12 13">
    <name type="scientific">Actinidia rufa</name>
    <dbReference type="NCBI Taxonomy" id="165716"/>
    <lineage>
        <taxon>Eukaryota</taxon>
        <taxon>Viridiplantae</taxon>
        <taxon>Streptophyta</taxon>
        <taxon>Embryophyta</taxon>
        <taxon>Tracheophyta</taxon>
        <taxon>Spermatophyta</taxon>
        <taxon>Magnoliopsida</taxon>
        <taxon>eudicotyledons</taxon>
        <taxon>Gunneridae</taxon>
        <taxon>Pentapetalae</taxon>
        <taxon>asterids</taxon>
        <taxon>Ericales</taxon>
        <taxon>Actinidiaceae</taxon>
        <taxon>Actinidia</taxon>
    </lineage>
</organism>
<dbReference type="Pfam" id="PF10497">
    <property type="entry name" value="zf-4CXXC_R1"/>
    <property type="match status" value="1"/>
</dbReference>
<evidence type="ECO:0000256" key="8">
    <source>
        <dbReference type="ARBA" id="ARBA00023163"/>
    </source>
</evidence>
<keyword evidence="13" id="KW-1185">Reference proteome</keyword>
<dbReference type="PANTHER" id="PTHR31169">
    <property type="entry name" value="OS05G0300700 PROTEIN"/>
    <property type="match status" value="1"/>
</dbReference>
<dbReference type="GO" id="GO:0008270">
    <property type="term" value="F:zinc ion binding"/>
    <property type="evidence" value="ECO:0007669"/>
    <property type="project" value="UniProtKB-KW"/>
</dbReference>
<keyword evidence="3" id="KW-0963">Cytoplasm</keyword>
<evidence type="ECO:0000256" key="1">
    <source>
        <dbReference type="ARBA" id="ARBA00004123"/>
    </source>
</evidence>
<name>A0A7J0EU77_9ERIC</name>
<evidence type="ECO:0000256" key="9">
    <source>
        <dbReference type="ARBA" id="ARBA00023242"/>
    </source>
</evidence>
<dbReference type="PANTHER" id="PTHR31169:SF33">
    <property type="entry name" value="CELL DIVISION CYCLE-ASSOCIATED 7-LIKE PROTEIN"/>
    <property type="match status" value="1"/>
</dbReference>
<evidence type="ECO:0000256" key="5">
    <source>
        <dbReference type="ARBA" id="ARBA00022553"/>
    </source>
</evidence>
<accession>A0A7J0EU77</accession>
<evidence type="ECO:0000313" key="12">
    <source>
        <dbReference type="EMBL" id="GFY89973.1"/>
    </source>
</evidence>
<evidence type="ECO:0000256" key="4">
    <source>
        <dbReference type="ARBA" id="ARBA00022499"/>
    </source>
</evidence>
<dbReference type="GO" id="GO:0005737">
    <property type="term" value="C:cytoplasm"/>
    <property type="evidence" value="ECO:0007669"/>
    <property type="project" value="UniProtKB-SubCell"/>
</dbReference>
<keyword evidence="6" id="KW-0832">Ubl conjugation</keyword>
<feature type="domain" description="Zinc-finger" evidence="11">
    <location>
        <begin position="143"/>
        <end position="227"/>
    </location>
</feature>
<feature type="compositionally biased region" description="Basic and acidic residues" evidence="10">
    <location>
        <begin position="60"/>
        <end position="72"/>
    </location>
</feature>
<keyword evidence="12" id="KW-0479">Metal-binding</keyword>
<feature type="region of interest" description="Disordered" evidence="10">
    <location>
        <begin position="260"/>
        <end position="345"/>
    </location>
</feature>
<comment type="caution">
    <text evidence="12">The sequence shown here is derived from an EMBL/GenBank/DDBJ whole genome shotgun (WGS) entry which is preliminary data.</text>
</comment>
<proteinExistence type="predicted"/>
<keyword evidence="8" id="KW-0804">Transcription</keyword>
<feature type="compositionally biased region" description="Acidic residues" evidence="10">
    <location>
        <begin position="316"/>
        <end position="345"/>
    </location>
</feature>
<dbReference type="InterPro" id="IPR040221">
    <property type="entry name" value="CDCA7/CDA7L"/>
</dbReference>
<keyword evidence="7" id="KW-0805">Transcription regulation</keyword>
<keyword evidence="12" id="KW-0862">Zinc</keyword>
<keyword evidence="12" id="KW-0863">Zinc-finger</keyword>
<comment type="subcellular location">
    <subcellularLocation>
        <location evidence="2">Cytoplasm</location>
    </subcellularLocation>
    <subcellularLocation>
        <location evidence="1">Nucleus</location>
    </subcellularLocation>
</comment>
<sequence>MARQSKRDRTQKNKDEVSGYEQFRDQRIRENMERMQKLGILDLSRKLKSESHPPKRPKRNPCEKKPSIDPPRRSSRLGGMTRVSYADRCTPKKEKVVKFEEIHIKEGSKPEIYTEEDEELLGDCKTAWVLLVDGYNADGERIYDTFYGKSCHQCRQKISGFRTRCSTCNSVQGQFCGDCLYTRYGENVLEAHENPSWICPVCRGICNCSRCRRAKGWEPTCSLYRKILYYRRVVMGNDFIFQVTKLGFKSVAHYLIHTRRSQTKQEEEAAKNPVSPSKPPSSDIEADLLLPDEGSDLHISPHGIPNPRSKDNNDVKEEDSDGEYKEEDNSDDDSNDESEEGGEDD</sequence>
<keyword evidence="5" id="KW-0597">Phosphoprotein</keyword>
<dbReference type="EMBL" id="BJWL01000007">
    <property type="protein sequence ID" value="GFY89973.1"/>
    <property type="molecule type" value="Genomic_DNA"/>
</dbReference>
<evidence type="ECO:0000256" key="7">
    <source>
        <dbReference type="ARBA" id="ARBA00023015"/>
    </source>
</evidence>
<feature type="compositionally biased region" description="Basic and acidic residues" evidence="10">
    <location>
        <begin position="1"/>
        <end position="36"/>
    </location>
</feature>
<feature type="compositionally biased region" description="Basic and acidic residues" evidence="10">
    <location>
        <begin position="43"/>
        <end position="53"/>
    </location>
</feature>
<protein>
    <submittedName>
        <fullName evidence="12">Zinc-finger domain of monoamine-oxidase A repressor R1</fullName>
    </submittedName>
</protein>
<evidence type="ECO:0000313" key="13">
    <source>
        <dbReference type="Proteomes" id="UP000585474"/>
    </source>
</evidence>
<keyword evidence="9" id="KW-0539">Nucleus</keyword>
<dbReference type="OrthoDB" id="298344at2759"/>
<dbReference type="GO" id="GO:0006355">
    <property type="term" value="P:regulation of DNA-templated transcription"/>
    <property type="evidence" value="ECO:0007669"/>
    <property type="project" value="InterPro"/>
</dbReference>
<dbReference type="GO" id="GO:0005634">
    <property type="term" value="C:nucleus"/>
    <property type="evidence" value="ECO:0007669"/>
    <property type="project" value="UniProtKB-SubCell"/>
</dbReference>
<dbReference type="Proteomes" id="UP000585474">
    <property type="component" value="Unassembled WGS sequence"/>
</dbReference>
<evidence type="ECO:0000256" key="6">
    <source>
        <dbReference type="ARBA" id="ARBA00022843"/>
    </source>
</evidence>
<feature type="region of interest" description="Disordered" evidence="10">
    <location>
        <begin position="1"/>
        <end position="83"/>
    </location>
</feature>
<dbReference type="AlphaFoldDB" id="A0A7J0EU77"/>
<evidence type="ECO:0000256" key="10">
    <source>
        <dbReference type="SAM" id="MobiDB-lite"/>
    </source>
</evidence>
<gene>
    <name evidence="12" type="ORF">Acr_07g0001700</name>
</gene>
<reference evidence="12 13" key="1">
    <citation type="submission" date="2019-07" db="EMBL/GenBank/DDBJ databases">
        <title>De Novo Assembly of kiwifruit Actinidia rufa.</title>
        <authorList>
            <person name="Sugita-Konishi S."/>
            <person name="Sato K."/>
            <person name="Mori E."/>
            <person name="Abe Y."/>
            <person name="Kisaki G."/>
            <person name="Hamano K."/>
            <person name="Suezawa K."/>
            <person name="Otani M."/>
            <person name="Fukuda T."/>
            <person name="Manabe T."/>
            <person name="Gomi K."/>
            <person name="Tabuchi M."/>
            <person name="Akimitsu K."/>
            <person name="Kataoka I."/>
        </authorList>
    </citation>
    <scope>NUCLEOTIDE SEQUENCE [LARGE SCALE GENOMIC DNA]</scope>
    <source>
        <strain evidence="13">cv. Fuchu</strain>
    </source>
</reference>